<proteinExistence type="inferred from homology"/>
<evidence type="ECO:0000256" key="11">
    <source>
        <dbReference type="ARBA" id="ARBA00047430"/>
    </source>
</evidence>
<keyword evidence="5" id="KW-0808">Transferase</keyword>
<evidence type="ECO:0000256" key="1">
    <source>
        <dbReference type="ARBA" id="ARBA00005354"/>
    </source>
</evidence>
<evidence type="ECO:0000256" key="2">
    <source>
        <dbReference type="ARBA" id="ARBA00012434"/>
    </source>
</evidence>
<dbReference type="InterPro" id="IPR013543">
    <property type="entry name" value="Ca/CaM-dep_prot_kinase-assoc"/>
</dbReference>
<keyword evidence="4" id="KW-0597">Phosphoprotein</keyword>
<dbReference type="GO" id="GO:0005524">
    <property type="term" value="F:ATP binding"/>
    <property type="evidence" value="ECO:0007669"/>
    <property type="project" value="UniProtKB-UniRule"/>
</dbReference>
<dbReference type="FunFam" id="1.10.510.10:FF:001157">
    <property type="entry name" value="Calcium/calmodulin-dependent protein kinase type II delta 1 chain"/>
    <property type="match status" value="1"/>
</dbReference>
<evidence type="ECO:0000256" key="10">
    <source>
        <dbReference type="ARBA" id="ARBA00047307"/>
    </source>
</evidence>
<comment type="similarity">
    <text evidence="1">Belongs to the protein kinase superfamily. CAMK Ser/Thr protein kinase family. CaMK subfamily.</text>
</comment>
<evidence type="ECO:0000256" key="13">
    <source>
        <dbReference type="RuleBase" id="RU000304"/>
    </source>
</evidence>
<keyword evidence="8 12" id="KW-0067">ATP-binding</keyword>
<dbReference type="PROSITE" id="PS00107">
    <property type="entry name" value="PROTEIN_KINASE_ATP"/>
    <property type="match status" value="1"/>
</dbReference>
<dbReference type="FunFam" id="3.30.200.20:FF:000002">
    <property type="entry name" value="Calcium/calmodulin-dependent protein kinase type II subunit delta isoform 2"/>
    <property type="match status" value="1"/>
</dbReference>
<dbReference type="GeneTree" id="ENSGT00940000159769"/>
<evidence type="ECO:0000256" key="4">
    <source>
        <dbReference type="ARBA" id="ARBA00022553"/>
    </source>
</evidence>
<accession>A0A4X2KED7</accession>
<dbReference type="AlphaFoldDB" id="A0A4X2KED7"/>
<dbReference type="Proteomes" id="UP000314987">
    <property type="component" value="Unassembled WGS sequence"/>
</dbReference>
<dbReference type="CDD" id="cd14086">
    <property type="entry name" value="STKc_CaMKII"/>
    <property type="match status" value="1"/>
</dbReference>
<dbReference type="Gene3D" id="1.10.510.10">
    <property type="entry name" value="Transferase(Phosphotransferase) domain 1"/>
    <property type="match status" value="2"/>
</dbReference>
<dbReference type="Gene3D" id="3.10.450.50">
    <property type="match status" value="1"/>
</dbReference>
<dbReference type="PROSITE" id="PS50011">
    <property type="entry name" value="PROTEIN_KINASE_DOM"/>
    <property type="match status" value="1"/>
</dbReference>
<dbReference type="PANTHER" id="PTHR24347">
    <property type="entry name" value="SERINE/THREONINE-PROTEIN KINASE"/>
    <property type="match status" value="1"/>
</dbReference>
<dbReference type="FunFam" id="3.10.450.50:FF:000001">
    <property type="entry name" value="calcium/calmodulin-dependent protein kinase type II subunit gamma isoform X1"/>
    <property type="match status" value="1"/>
</dbReference>
<name>A0A4X2KED7_VOMUR</name>
<dbReference type="SUPFAM" id="SSF56112">
    <property type="entry name" value="Protein kinase-like (PK-like)"/>
    <property type="match status" value="1"/>
</dbReference>
<evidence type="ECO:0000256" key="7">
    <source>
        <dbReference type="ARBA" id="ARBA00022777"/>
    </source>
</evidence>
<reference evidence="15" key="3">
    <citation type="submission" date="2025-09" db="UniProtKB">
        <authorList>
            <consortium name="Ensembl"/>
        </authorList>
    </citation>
    <scope>IDENTIFICATION</scope>
</reference>
<dbReference type="SUPFAM" id="SSF54427">
    <property type="entry name" value="NTF2-like"/>
    <property type="match status" value="1"/>
</dbReference>
<dbReference type="InterPro" id="IPR017441">
    <property type="entry name" value="Protein_kinase_ATP_BS"/>
</dbReference>
<gene>
    <name evidence="15" type="primary">CAMK2D</name>
</gene>
<dbReference type="EC" id="2.7.11.17" evidence="2"/>
<dbReference type="Gene3D" id="3.30.200.20">
    <property type="entry name" value="Phosphorylase Kinase, domain 1"/>
    <property type="match status" value="1"/>
</dbReference>
<dbReference type="GO" id="GO:0005516">
    <property type="term" value="F:calmodulin binding"/>
    <property type="evidence" value="ECO:0007669"/>
    <property type="project" value="UniProtKB-KW"/>
</dbReference>
<keyword evidence="3 13" id="KW-0723">Serine/threonine-protein kinase</keyword>
<keyword evidence="16" id="KW-1185">Reference proteome</keyword>
<keyword evidence="9" id="KW-0112">Calmodulin-binding</keyword>
<evidence type="ECO:0000256" key="9">
    <source>
        <dbReference type="ARBA" id="ARBA00022860"/>
    </source>
</evidence>
<keyword evidence="6 12" id="KW-0547">Nucleotide-binding</keyword>
<evidence type="ECO:0000256" key="5">
    <source>
        <dbReference type="ARBA" id="ARBA00022679"/>
    </source>
</evidence>
<dbReference type="PROSITE" id="PS00108">
    <property type="entry name" value="PROTEIN_KINASE_ST"/>
    <property type="match status" value="1"/>
</dbReference>
<dbReference type="InterPro" id="IPR008271">
    <property type="entry name" value="Ser/Thr_kinase_AS"/>
</dbReference>
<evidence type="ECO:0000256" key="12">
    <source>
        <dbReference type="PROSITE-ProRule" id="PRU10141"/>
    </source>
</evidence>
<organism evidence="15 16">
    <name type="scientific">Vombatus ursinus</name>
    <name type="common">Common wombat</name>
    <dbReference type="NCBI Taxonomy" id="29139"/>
    <lineage>
        <taxon>Eukaryota</taxon>
        <taxon>Metazoa</taxon>
        <taxon>Chordata</taxon>
        <taxon>Craniata</taxon>
        <taxon>Vertebrata</taxon>
        <taxon>Euteleostomi</taxon>
        <taxon>Mammalia</taxon>
        <taxon>Metatheria</taxon>
        <taxon>Diprotodontia</taxon>
        <taxon>Vombatidae</taxon>
        <taxon>Vombatus</taxon>
    </lineage>
</organism>
<evidence type="ECO:0000313" key="16">
    <source>
        <dbReference type="Proteomes" id="UP000314987"/>
    </source>
</evidence>
<dbReference type="Ensembl" id="ENSVURT00010008769.1">
    <property type="protein sequence ID" value="ENSVURP00010007742.1"/>
    <property type="gene ID" value="ENSVURG00010005941.1"/>
</dbReference>
<sequence length="451" mass="51151">MMASTTTCTRFTDEYQLFEELGKGAFSVVRRCMKIPTGQEYAAKIINTKKLSARDHQKLEREARICRLLKHPNIVRLHDSISEEGFHYLVFDLVTGGELFEDIVAREYYSEADASHCIQQILESVNHCHLNGIVHRDLKPENLLLASKSKGAAVKLADFGLAIEVQGDQQAWFGVILYILLVGYPPFWDEDQHRLYQQIKAGAYDFPSPEWDTVTPEAKDLINKMLTINPAKRITASEALKHPWICQRSTVASMMHRQETVDCLKKFNARRKLKGAILTTMLATRNFSAAKSLLKKADGVKESTESSNTTIEDEDVKARKQEIIKVTEQLIEAINNGDFEAYTKICDPGLTAFEPEALGNLVEGMDFHRFYFENALSKGNKPIHTIILNPHVHLVGDDAACIAYIRLTQYMDGSGMPKTMQSEETRVWHRRDGKWQNVHFHRSGSPTVPIN</sequence>
<dbReference type="GO" id="GO:0004683">
    <property type="term" value="F:calcium/calmodulin-dependent protein kinase activity"/>
    <property type="evidence" value="ECO:0007669"/>
    <property type="project" value="UniProtKB-EC"/>
</dbReference>
<evidence type="ECO:0000256" key="3">
    <source>
        <dbReference type="ARBA" id="ARBA00022527"/>
    </source>
</evidence>
<protein>
    <recommendedName>
        <fullName evidence="2">calcium/calmodulin-dependent protein kinase</fullName>
        <ecNumber evidence="2">2.7.11.17</ecNumber>
    </recommendedName>
</protein>
<evidence type="ECO:0000259" key="14">
    <source>
        <dbReference type="PROSITE" id="PS50011"/>
    </source>
</evidence>
<dbReference type="InterPro" id="IPR011009">
    <property type="entry name" value="Kinase-like_dom_sf"/>
</dbReference>
<evidence type="ECO:0000256" key="8">
    <source>
        <dbReference type="ARBA" id="ARBA00022840"/>
    </source>
</evidence>
<keyword evidence="7" id="KW-0418">Kinase</keyword>
<comment type="catalytic activity">
    <reaction evidence="10">
        <text>L-threonyl-[protein] + ATP = O-phospho-L-threonyl-[protein] + ADP + H(+)</text>
        <dbReference type="Rhea" id="RHEA:46608"/>
        <dbReference type="Rhea" id="RHEA-COMP:11060"/>
        <dbReference type="Rhea" id="RHEA-COMP:11605"/>
        <dbReference type="ChEBI" id="CHEBI:15378"/>
        <dbReference type="ChEBI" id="CHEBI:30013"/>
        <dbReference type="ChEBI" id="CHEBI:30616"/>
        <dbReference type="ChEBI" id="CHEBI:61977"/>
        <dbReference type="ChEBI" id="CHEBI:456216"/>
        <dbReference type="EC" id="2.7.11.17"/>
    </reaction>
</comment>
<reference evidence="16" key="1">
    <citation type="submission" date="2018-12" db="EMBL/GenBank/DDBJ databases">
        <authorList>
            <person name="Yazar S."/>
        </authorList>
    </citation>
    <scope>NUCLEOTIDE SEQUENCE [LARGE SCALE GENOMIC DNA]</scope>
</reference>
<dbReference type="Pfam" id="PF00069">
    <property type="entry name" value="Pkinase"/>
    <property type="match status" value="2"/>
</dbReference>
<dbReference type="SMART" id="SM00220">
    <property type="entry name" value="S_TKc"/>
    <property type="match status" value="1"/>
</dbReference>
<evidence type="ECO:0000313" key="15">
    <source>
        <dbReference type="Ensembl" id="ENSVURP00010007742.1"/>
    </source>
</evidence>
<dbReference type="InterPro" id="IPR000719">
    <property type="entry name" value="Prot_kinase_dom"/>
</dbReference>
<feature type="binding site" evidence="12">
    <location>
        <position position="44"/>
    </location>
    <ligand>
        <name>ATP</name>
        <dbReference type="ChEBI" id="CHEBI:30616"/>
    </ligand>
</feature>
<comment type="catalytic activity">
    <reaction evidence="11">
        <text>L-seryl-[protein] + ATP = O-phospho-L-seryl-[protein] + ADP + H(+)</text>
        <dbReference type="Rhea" id="RHEA:17989"/>
        <dbReference type="Rhea" id="RHEA-COMP:9863"/>
        <dbReference type="Rhea" id="RHEA-COMP:11604"/>
        <dbReference type="ChEBI" id="CHEBI:15378"/>
        <dbReference type="ChEBI" id="CHEBI:29999"/>
        <dbReference type="ChEBI" id="CHEBI:30616"/>
        <dbReference type="ChEBI" id="CHEBI:83421"/>
        <dbReference type="ChEBI" id="CHEBI:456216"/>
        <dbReference type="EC" id="2.7.11.17"/>
    </reaction>
</comment>
<evidence type="ECO:0000256" key="6">
    <source>
        <dbReference type="ARBA" id="ARBA00022741"/>
    </source>
</evidence>
<feature type="domain" description="Protein kinase" evidence="14">
    <location>
        <begin position="15"/>
        <end position="245"/>
    </location>
</feature>
<dbReference type="Pfam" id="PF08332">
    <property type="entry name" value="CaMKII_AD"/>
    <property type="match status" value="1"/>
</dbReference>
<dbReference type="InterPro" id="IPR032710">
    <property type="entry name" value="NTF2-like_dom_sf"/>
</dbReference>
<reference evidence="15" key="2">
    <citation type="submission" date="2025-08" db="UniProtKB">
        <authorList>
            <consortium name="Ensembl"/>
        </authorList>
    </citation>
    <scope>IDENTIFICATION</scope>
</reference>
<dbReference type="Gene3D" id="6.10.140.620">
    <property type="match status" value="1"/>
</dbReference>